<protein>
    <submittedName>
        <fullName evidence="5">Exonuclease domain-containing protein</fullName>
    </submittedName>
</protein>
<keyword evidence="2" id="KW-0378">Hydrolase</keyword>
<dbReference type="Proteomes" id="UP000623681">
    <property type="component" value="Unassembled WGS sequence"/>
</dbReference>
<keyword evidence="1" id="KW-0540">Nuclease</keyword>
<sequence length="300" mass="35396">MGFVIIDLEFNNLGEISKYFPNFYEENKDIRNLEIDNEIIEIGAVKLDKFMQKTEELKLYIKPTAFKILNPKITEITGIQEEDIRDGLGYFEAMDRLRAFIGKDDIICSWAKNDIAEIIINSSFHGYKEISWLKEYIDIQEYCTKVLAHKKSISLKNALLELKIQVSDDSKLHDALNDADYTSKVFKRIYNPRIIKNYIVYDIFNMPALVIKNLEAFKIDYSRVNMTCPRCKNPMELEQPFKLFYWRFMGIDSCKKCRCKILHEVIIKKTLTGKEVYNEIKTPLNQMEYMDVSYKFQKVN</sequence>
<dbReference type="InterPro" id="IPR047201">
    <property type="entry name" value="ERI-1_3'hExo-like"/>
</dbReference>
<dbReference type="InterPro" id="IPR051274">
    <property type="entry name" value="3-5_Exoribonuclease"/>
</dbReference>
<dbReference type="InterPro" id="IPR013520">
    <property type="entry name" value="Ribonucl_H"/>
</dbReference>
<evidence type="ECO:0000313" key="6">
    <source>
        <dbReference type="Proteomes" id="UP000623681"/>
    </source>
</evidence>
<dbReference type="AlphaFoldDB" id="A0A937FHT6"/>
<dbReference type="InterPro" id="IPR012337">
    <property type="entry name" value="RNaseH-like_sf"/>
</dbReference>
<accession>A0A937FHT6</accession>
<evidence type="ECO:0000256" key="3">
    <source>
        <dbReference type="ARBA" id="ARBA00022839"/>
    </source>
</evidence>
<dbReference type="Pfam" id="PF00929">
    <property type="entry name" value="RNase_T"/>
    <property type="match status" value="1"/>
</dbReference>
<dbReference type="EMBL" id="JAESWA010000029">
    <property type="protein sequence ID" value="MBL4933999.1"/>
    <property type="molecule type" value="Genomic_DNA"/>
</dbReference>
<dbReference type="RefSeq" id="WP_202769461.1">
    <property type="nucleotide sequence ID" value="NZ_JAESWA010000029.1"/>
</dbReference>
<proteinExistence type="predicted"/>
<gene>
    <name evidence="5" type="ORF">JK634_19610</name>
</gene>
<dbReference type="Gene3D" id="3.30.420.10">
    <property type="entry name" value="Ribonuclease H-like superfamily/Ribonuclease H"/>
    <property type="match status" value="1"/>
</dbReference>
<keyword evidence="3 5" id="KW-0269">Exonuclease</keyword>
<dbReference type="GO" id="GO:0000175">
    <property type="term" value="F:3'-5'-RNA exonuclease activity"/>
    <property type="evidence" value="ECO:0007669"/>
    <property type="project" value="InterPro"/>
</dbReference>
<feature type="domain" description="Exonuclease" evidence="4">
    <location>
        <begin position="2"/>
        <end position="195"/>
    </location>
</feature>
<organism evidence="5 6">
    <name type="scientific">Clostridium paridis</name>
    <dbReference type="NCBI Taxonomy" id="2803863"/>
    <lineage>
        <taxon>Bacteria</taxon>
        <taxon>Bacillati</taxon>
        <taxon>Bacillota</taxon>
        <taxon>Clostridia</taxon>
        <taxon>Eubacteriales</taxon>
        <taxon>Clostridiaceae</taxon>
        <taxon>Clostridium</taxon>
    </lineage>
</organism>
<dbReference type="PANTHER" id="PTHR23044">
    <property type="entry name" value="3'-5' EXONUCLEASE ERI1-RELATED"/>
    <property type="match status" value="1"/>
</dbReference>
<dbReference type="InterPro" id="IPR036397">
    <property type="entry name" value="RNaseH_sf"/>
</dbReference>
<name>A0A937FHT6_9CLOT</name>
<evidence type="ECO:0000313" key="5">
    <source>
        <dbReference type="EMBL" id="MBL4933999.1"/>
    </source>
</evidence>
<dbReference type="CDD" id="cd06133">
    <property type="entry name" value="ERI-1_3'hExo_like"/>
    <property type="match status" value="1"/>
</dbReference>
<comment type="caution">
    <text evidence="5">The sequence shown here is derived from an EMBL/GenBank/DDBJ whole genome shotgun (WGS) entry which is preliminary data.</text>
</comment>
<dbReference type="SMART" id="SM00479">
    <property type="entry name" value="EXOIII"/>
    <property type="match status" value="1"/>
</dbReference>
<evidence type="ECO:0000256" key="2">
    <source>
        <dbReference type="ARBA" id="ARBA00022801"/>
    </source>
</evidence>
<reference evidence="5" key="1">
    <citation type="submission" date="2021-01" db="EMBL/GenBank/DDBJ databases">
        <title>Genome public.</title>
        <authorList>
            <person name="Liu C."/>
            <person name="Sun Q."/>
        </authorList>
    </citation>
    <scope>NUCLEOTIDE SEQUENCE</scope>
    <source>
        <strain evidence="5">YIM B02565</strain>
    </source>
</reference>
<dbReference type="GO" id="GO:0003676">
    <property type="term" value="F:nucleic acid binding"/>
    <property type="evidence" value="ECO:0007669"/>
    <property type="project" value="InterPro"/>
</dbReference>
<dbReference type="SUPFAM" id="SSF53098">
    <property type="entry name" value="Ribonuclease H-like"/>
    <property type="match status" value="1"/>
</dbReference>
<keyword evidence="6" id="KW-1185">Reference proteome</keyword>
<dbReference type="PANTHER" id="PTHR23044:SF61">
    <property type="entry name" value="3'-5' EXORIBONUCLEASE 1-RELATED"/>
    <property type="match status" value="1"/>
</dbReference>
<evidence type="ECO:0000256" key="1">
    <source>
        <dbReference type="ARBA" id="ARBA00022722"/>
    </source>
</evidence>
<evidence type="ECO:0000259" key="4">
    <source>
        <dbReference type="SMART" id="SM00479"/>
    </source>
</evidence>